<evidence type="ECO:0000313" key="2">
    <source>
        <dbReference type="EMBL" id="SPD74269.1"/>
    </source>
</evidence>
<name>A0A445MXX5_9BACT</name>
<organism evidence="2">
    <name type="scientific">uncultured Desulfobacterium sp</name>
    <dbReference type="NCBI Taxonomy" id="201089"/>
    <lineage>
        <taxon>Bacteria</taxon>
        <taxon>Pseudomonadati</taxon>
        <taxon>Thermodesulfobacteriota</taxon>
        <taxon>Desulfobacteria</taxon>
        <taxon>Desulfobacterales</taxon>
        <taxon>Desulfobacteriaceae</taxon>
        <taxon>Desulfobacterium</taxon>
        <taxon>environmental samples</taxon>
    </lineage>
</organism>
<reference evidence="2" key="1">
    <citation type="submission" date="2018-01" db="EMBL/GenBank/DDBJ databases">
        <authorList>
            <person name="Regsiter A."/>
            <person name="William W."/>
        </authorList>
    </citation>
    <scope>NUCLEOTIDE SEQUENCE</scope>
    <source>
        <strain evidence="2">TRIP AH-1</strain>
    </source>
</reference>
<gene>
    <name evidence="2" type="ORF">PITCH_A220036</name>
</gene>
<evidence type="ECO:0000256" key="1">
    <source>
        <dbReference type="SAM" id="MobiDB-lite"/>
    </source>
</evidence>
<proteinExistence type="predicted"/>
<dbReference type="AlphaFoldDB" id="A0A445MXX5"/>
<sequence length="65" mass="7263">MGDLDGRGNILRHWKEENSSCPGLVKTWGRGHIHKQKTHESICQPGIRQGADNGTPCGQWADRKI</sequence>
<protein>
    <submittedName>
        <fullName evidence="2">Uncharacterized protein</fullName>
    </submittedName>
</protein>
<dbReference type="EMBL" id="OJIN01000135">
    <property type="protein sequence ID" value="SPD74269.1"/>
    <property type="molecule type" value="Genomic_DNA"/>
</dbReference>
<accession>A0A445MXX5</accession>
<feature type="region of interest" description="Disordered" evidence="1">
    <location>
        <begin position="45"/>
        <end position="65"/>
    </location>
</feature>